<evidence type="ECO:0000313" key="1">
    <source>
        <dbReference type="EMBL" id="EHM46865.1"/>
    </source>
</evidence>
<dbReference type="Proteomes" id="UP000005959">
    <property type="component" value="Unassembled WGS sequence"/>
</dbReference>
<organism evidence="1 2">
    <name type="scientific">Hafnia alvei ATCC 51873</name>
    <dbReference type="NCBI Taxonomy" id="1002364"/>
    <lineage>
        <taxon>Bacteria</taxon>
        <taxon>Pseudomonadati</taxon>
        <taxon>Pseudomonadota</taxon>
        <taxon>Gammaproteobacteria</taxon>
        <taxon>Enterobacterales</taxon>
        <taxon>Hafniaceae</taxon>
        <taxon>Hafnia</taxon>
    </lineage>
</organism>
<dbReference type="PATRIC" id="fig|1002364.3.peg.665"/>
<accession>G9Y2C0</accession>
<dbReference type="AlphaFoldDB" id="G9Y2C0"/>
<protein>
    <submittedName>
        <fullName evidence="1">Uncharacterized protein</fullName>
    </submittedName>
</protein>
<reference evidence="1 2" key="1">
    <citation type="submission" date="2011-08" db="EMBL/GenBank/DDBJ databases">
        <authorList>
            <person name="Weinstock G."/>
            <person name="Sodergren E."/>
            <person name="Clifton S."/>
            <person name="Fulton L."/>
            <person name="Fulton B."/>
            <person name="Courtney L."/>
            <person name="Fronick C."/>
            <person name="Harrison M."/>
            <person name="Strong C."/>
            <person name="Farmer C."/>
            <person name="Delahaunty K."/>
            <person name="Markovic C."/>
            <person name="Hall O."/>
            <person name="Minx P."/>
            <person name="Tomlinson C."/>
            <person name="Mitreva M."/>
            <person name="Hou S."/>
            <person name="Chen J."/>
            <person name="Wollam A."/>
            <person name="Pepin K.H."/>
            <person name="Johnson M."/>
            <person name="Bhonagiri V."/>
            <person name="Zhang X."/>
            <person name="Suruliraj S."/>
            <person name="Warren W."/>
            <person name="Chinwalla A."/>
            <person name="Mardis E.R."/>
            <person name="Wilson R.K."/>
        </authorList>
    </citation>
    <scope>NUCLEOTIDE SEQUENCE [LARGE SCALE GENOMIC DNA]</scope>
    <source>
        <strain evidence="1 2">ATCC 51873</strain>
    </source>
</reference>
<gene>
    <name evidence="1" type="ORF">HMPREF0454_00732</name>
</gene>
<dbReference type="HOGENOM" id="CLU_1459374_0_0_6"/>
<proteinExistence type="predicted"/>
<dbReference type="RefSeq" id="WP_004090301.1">
    <property type="nucleotide sequence ID" value="NZ_JH417489.1"/>
</dbReference>
<evidence type="ECO:0000313" key="2">
    <source>
        <dbReference type="Proteomes" id="UP000005959"/>
    </source>
</evidence>
<dbReference type="EMBL" id="AGCI01000010">
    <property type="protein sequence ID" value="EHM46865.1"/>
    <property type="molecule type" value="Genomic_DNA"/>
</dbReference>
<sequence>MGYYENALMALKQSRPHDVPEFEFKYRAAVSKLMTAEKLFRLMGPGEASLWNNIAPTLSHRADPDSFDTLFRTGAATYTPSWFSFDRPYLFGRQKTNVPDNREGQTMLMVIAINYELRHALIKKMIPDVNLQGMPEELKINSCRCKVEGGVITLGISLPVLKKISSHLTIEHLGGHINPIGVSIH</sequence>
<comment type="caution">
    <text evidence="1">The sequence shown here is derived from an EMBL/GenBank/DDBJ whole genome shotgun (WGS) entry which is preliminary data.</text>
</comment>
<name>G9Y2C0_HAFAL</name>